<comment type="similarity">
    <text evidence="2 7">Belongs to the XK family.</text>
</comment>
<evidence type="ECO:0000256" key="6">
    <source>
        <dbReference type="ARBA" id="ARBA00023136"/>
    </source>
</evidence>
<name>A0A8C9S1Z1_SCLFO</name>
<dbReference type="Pfam" id="PF09815">
    <property type="entry name" value="XK-related"/>
    <property type="match status" value="1"/>
</dbReference>
<evidence type="ECO:0000256" key="3">
    <source>
        <dbReference type="ARBA" id="ARBA00022475"/>
    </source>
</evidence>
<dbReference type="InterPro" id="IPR018629">
    <property type="entry name" value="XK-rel"/>
</dbReference>
<dbReference type="AlphaFoldDB" id="A0A8C9S1Z1"/>
<evidence type="ECO:0000256" key="2">
    <source>
        <dbReference type="ARBA" id="ARBA00008789"/>
    </source>
</evidence>
<reference evidence="9 10" key="1">
    <citation type="submission" date="2019-04" db="EMBL/GenBank/DDBJ databases">
        <authorList>
            <consortium name="Wellcome Sanger Institute Data Sharing"/>
        </authorList>
    </citation>
    <scope>NUCLEOTIDE SEQUENCE [LARGE SCALE GENOMIC DNA]</scope>
</reference>
<feature type="transmembrane region" description="Helical" evidence="7">
    <location>
        <begin position="209"/>
        <end position="232"/>
    </location>
</feature>
<dbReference type="GeneID" id="108937208"/>
<reference evidence="9" key="3">
    <citation type="submission" date="2025-09" db="UniProtKB">
        <authorList>
            <consortium name="Ensembl"/>
        </authorList>
    </citation>
    <scope>IDENTIFICATION</scope>
</reference>
<dbReference type="GeneTree" id="ENSGT01140000282533"/>
<feature type="transmembrane region" description="Helical" evidence="7">
    <location>
        <begin position="128"/>
        <end position="147"/>
    </location>
</feature>
<dbReference type="PANTHER" id="PTHR16024">
    <property type="entry name" value="XK-RELATED PROTEIN"/>
    <property type="match status" value="1"/>
</dbReference>
<keyword evidence="5 7" id="KW-1133">Transmembrane helix</keyword>
<feature type="region of interest" description="Disordered" evidence="8">
    <location>
        <begin position="552"/>
        <end position="586"/>
    </location>
</feature>
<feature type="region of interest" description="Disordered" evidence="8">
    <location>
        <begin position="446"/>
        <end position="516"/>
    </location>
</feature>
<dbReference type="OrthoDB" id="6348184at2759"/>
<evidence type="ECO:0000256" key="7">
    <source>
        <dbReference type="RuleBase" id="RU910716"/>
    </source>
</evidence>
<keyword evidence="3" id="KW-1003">Cell membrane</keyword>
<dbReference type="GO" id="GO:0005886">
    <property type="term" value="C:plasma membrane"/>
    <property type="evidence" value="ECO:0007669"/>
    <property type="project" value="UniProtKB-SubCell"/>
</dbReference>
<dbReference type="Proteomes" id="UP000694397">
    <property type="component" value="Chromosome 15"/>
</dbReference>
<evidence type="ECO:0000313" key="10">
    <source>
        <dbReference type="Proteomes" id="UP000694397"/>
    </source>
</evidence>
<protein>
    <recommendedName>
        <fullName evidence="7">XK-related protein</fullName>
    </recommendedName>
</protein>
<feature type="compositionally biased region" description="Basic and acidic residues" evidence="8">
    <location>
        <begin position="499"/>
        <end position="511"/>
    </location>
</feature>
<sequence>MSPAERNNVPLTACCQVVLFGWTVLLIVVERTAIIYCIGYYLWHVHRKRAALTFVAALPGTAVQVLSFKWYCEDGYQRKGLLAFIHVLHLGIFKRLWDCMRTLWHLEEPEGGFSALVMQQADVSVLRLIEVLLLTLPETVLQTYYLFTTDVGILSPVSVCCAVCLLSVSWSLVLYSRACTLVRPGHLAMPPAALLCQLLWRTCMLGARLASLMFFTRVFCGWIFAVVGFHWLTTSLWIVTQQTDIFGSPWRWHLFNCILGAVHIFFFLNVKDGPSRFRMAGFYLVTVLENITLLLLASDFLNEATWDIIAIAVSVFCSIFLGITSLVLYYRFLHPKSTEISQNKQEEPIGVACFKGGSTLSLGEKIKPAPSVPTYGDTFTGIDGTVVEHSGSGGTKFSIQYRHHHWLLIRLALKTGNIAKVNQAYGFGGVAAMLGIVEVLEGTHAEAPEPDNDNMDGIMPISDGKEDFQSADSPSSLEELDEKEEKEKMDSPLESLMSDLKRGSPEGKSVFEESPELRFCPTESSTTLYFSADPQSPGSASYLGLDRDSATENVGEFSPMSGDRVEPRFASSAKMDPGSAGPASPRFLVPRRQVVLSWKDKPEMF</sequence>
<keyword evidence="4 7" id="KW-0812">Transmembrane</keyword>
<accession>A0A8C9S1Z1</accession>
<feature type="transmembrane region" description="Helical" evidence="7">
    <location>
        <begin position="20"/>
        <end position="43"/>
    </location>
</feature>
<feature type="transmembrane region" description="Helical" evidence="7">
    <location>
        <begin position="308"/>
        <end position="330"/>
    </location>
</feature>
<feature type="transmembrane region" description="Helical" evidence="7">
    <location>
        <begin position="282"/>
        <end position="302"/>
    </location>
</feature>
<keyword evidence="10" id="KW-1185">Reference proteome</keyword>
<evidence type="ECO:0000256" key="4">
    <source>
        <dbReference type="ARBA" id="ARBA00022692"/>
    </source>
</evidence>
<dbReference type="Ensembl" id="ENSSFOT00015028497.2">
    <property type="protein sequence ID" value="ENSSFOP00015028179.2"/>
    <property type="gene ID" value="ENSSFOG00015018084.2"/>
</dbReference>
<gene>
    <name evidence="9" type="primary">xkr5b</name>
</gene>
<reference evidence="9" key="2">
    <citation type="submission" date="2025-08" db="UniProtKB">
        <authorList>
            <consortium name="Ensembl"/>
        </authorList>
    </citation>
    <scope>IDENTIFICATION</scope>
</reference>
<keyword evidence="6 7" id="KW-0472">Membrane</keyword>
<dbReference type="InterPro" id="IPR050895">
    <property type="entry name" value="XK-related_scramblase"/>
</dbReference>
<feature type="transmembrane region" description="Helical" evidence="7">
    <location>
        <begin position="252"/>
        <end position="270"/>
    </location>
</feature>
<dbReference type="PANTHER" id="PTHR16024:SF15">
    <property type="entry name" value="XK-RELATED PROTEIN 5"/>
    <property type="match status" value="1"/>
</dbReference>
<feature type="transmembrane region" description="Helical" evidence="7">
    <location>
        <begin position="50"/>
        <end position="68"/>
    </location>
</feature>
<dbReference type="RefSeq" id="XP_018612558.2">
    <property type="nucleotide sequence ID" value="XM_018757042.2"/>
</dbReference>
<evidence type="ECO:0000256" key="5">
    <source>
        <dbReference type="ARBA" id="ARBA00022989"/>
    </source>
</evidence>
<evidence type="ECO:0000256" key="8">
    <source>
        <dbReference type="SAM" id="MobiDB-lite"/>
    </source>
</evidence>
<organism evidence="9 10">
    <name type="scientific">Scleropages formosus</name>
    <name type="common">Asian bonytongue</name>
    <name type="synonym">Osteoglossum formosum</name>
    <dbReference type="NCBI Taxonomy" id="113540"/>
    <lineage>
        <taxon>Eukaryota</taxon>
        <taxon>Metazoa</taxon>
        <taxon>Chordata</taxon>
        <taxon>Craniata</taxon>
        <taxon>Vertebrata</taxon>
        <taxon>Euteleostomi</taxon>
        <taxon>Actinopterygii</taxon>
        <taxon>Neopterygii</taxon>
        <taxon>Teleostei</taxon>
        <taxon>Osteoglossocephala</taxon>
        <taxon>Osteoglossomorpha</taxon>
        <taxon>Osteoglossiformes</taxon>
        <taxon>Osteoglossidae</taxon>
        <taxon>Scleropages</taxon>
    </lineage>
</organism>
<proteinExistence type="inferred from homology"/>
<feature type="transmembrane region" description="Helical" evidence="7">
    <location>
        <begin position="153"/>
        <end position="175"/>
    </location>
</feature>
<evidence type="ECO:0000256" key="1">
    <source>
        <dbReference type="ARBA" id="ARBA00004651"/>
    </source>
</evidence>
<evidence type="ECO:0000313" key="9">
    <source>
        <dbReference type="Ensembl" id="ENSSFOP00015028179.2"/>
    </source>
</evidence>
<comment type="subcellular location">
    <subcellularLocation>
        <location evidence="1">Cell membrane</location>
        <topology evidence="1">Multi-pass membrane protein</topology>
    </subcellularLocation>
    <subcellularLocation>
        <location evidence="7">Membrane</location>
        <topology evidence="7">Multi-pass membrane protein</topology>
    </subcellularLocation>
</comment>